<comment type="subcellular location">
    <subcellularLocation>
        <location evidence="1">Cell membrane</location>
        <topology evidence="1">Multi-pass membrane protein</topology>
    </subcellularLocation>
</comment>
<keyword evidence="5 7" id="KW-1133">Transmembrane helix</keyword>
<evidence type="ECO:0000256" key="7">
    <source>
        <dbReference type="SAM" id="Phobius"/>
    </source>
</evidence>
<keyword evidence="3" id="KW-1003">Cell membrane</keyword>
<proteinExistence type="inferred from homology"/>
<evidence type="ECO:0000256" key="3">
    <source>
        <dbReference type="ARBA" id="ARBA00022475"/>
    </source>
</evidence>
<evidence type="ECO:0000256" key="6">
    <source>
        <dbReference type="ARBA" id="ARBA00023136"/>
    </source>
</evidence>
<dbReference type="PANTHER" id="PTHR33884:SF3">
    <property type="entry name" value="UPF0410 PROTEIN YMGE"/>
    <property type="match status" value="1"/>
</dbReference>
<feature type="transmembrane region" description="Helical" evidence="7">
    <location>
        <begin position="66"/>
        <end position="83"/>
    </location>
</feature>
<dbReference type="RefSeq" id="WP_094181428.1">
    <property type="nucleotide sequence ID" value="NZ_BJLP01000076.1"/>
</dbReference>
<dbReference type="AlphaFoldDB" id="A0A4Y3KG41"/>
<protein>
    <submittedName>
        <fullName evidence="8">Membrane protein</fullName>
    </submittedName>
</protein>
<feature type="transmembrane region" description="Helical" evidence="7">
    <location>
        <begin position="6"/>
        <end position="24"/>
    </location>
</feature>
<keyword evidence="4 7" id="KW-0812">Transmembrane</keyword>
<accession>A0A4Y3KG41</accession>
<sequence>MTITGIISAIIIGAIIGVLGRLFARGRQRIGVLGTILVGIVAALVGTFLASLIGVKETPGVDWIELALQIGLAVLFVSAVSGSRRRRALL</sequence>
<dbReference type="GO" id="GO:0005886">
    <property type="term" value="C:plasma membrane"/>
    <property type="evidence" value="ECO:0007669"/>
    <property type="project" value="UniProtKB-SubCell"/>
</dbReference>
<feature type="transmembrane region" description="Helical" evidence="7">
    <location>
        <begin position="31"/>
        <end position="54"/>
    </location>
</feature>
<keyword evidence="6 7" id="KW-0472">Membrane</keyword>
<evidence type="ECO:0000256" key="4">
    <source>
        <dbReference type="ARBA" id="ARBA00022692"/>
    </source>
</evidence>
<dbReference type="PANTHER" id="PTHR33884">
    <property type="entry name" value="UPF0410 PROTEIN YMGE"/>
    <property type="match status" value="1"/>
</dbReference>
<dbReference type="Proteomes" id="UP000315842">
    <property type="component" value="Unassembled WGS sequence"/>
</dbReference>
<organism evidence="8 9">
    <name type="scientific">Cellulomonas uda</name>
    <dbReference type="NCBI Taxonomy" id="1714"/>
    <lineage>
        <taxon>Bacteria</taxon>
        <taxon>Bacillati</taxon>
        <taxon>Actinomycetota</taxon>
        <taxon>Actinomycetes</taxon>
        <taxon>Micrococcales</taxon>
        <taxon>Cellulomonadaceae</taxon>
        <taxon>Cellulomonas</taxon>
    </lineage>
</organism>
<dbReference type="EMBL" id="BJLP01000076">
    <property type="protein sequence ID" value="GEA82646.1"/>
    <property type="molecule type" value="Genomic_DNA"/>
</dbReference>
<dbReference type="InterPro" id="IPR007341">
    <property type="entry name" value="Transgly_assoc"/>
</dbReference>
<reference evidence="8 9" key="1">
    <citation type="submission" date="2019-06" db="EMBL/GenBank/DDBJ databases">
        <title>Whole genome shotgun sequence of Cellulomonas uda NBRC 3747.</title>
        <authorList>
            <person name="Hosoyama A."/>
            <person name="Uohara A."/>
            <person name="Ohji S."/>
            <person name="Ichikawa N."/>
        </authorList>
    </citation>
    <scope>NUCLEOTIDE SEQUENCE [LARGE SCALE GENOMIC DNA]</scope>
    <source>
        <strain evidence="8 9">NBRC 3747</strain>
    </source>
</reference>
<comment type="similarity">
    <text evidence="2">Belongs to the UPF0410 family.</text>
</comment>
<evidence type="ECO:0000313" key="9">
    <source>
        <dbReference type="Proteomes" id="UP000315842"/>
    </source>
</evidence>
<evidence type="ECO:0000256" key="2">
    <source>
        <dbReference type="ARBA" id="ARBA00011006"/>
    </source>
</evidence>
<evidence type="ECO:0000256" key="5">
    <source>
        <dbReference type="ARBA" id="ARBA00022989"/>
    </source>
</evidence>
<evidence type="ECO:0000313" key="8">
    <source>
        <dbReference type="EMBL" id="GEA82646.1"/>
    </source>
</evidence>
<comment type="caution">
    <text evidence="8">The sequence shown here is derived from an EMBL/GenBank/DDBJ whole genome shotgun (WGS) entry which is preliminary data.</text>
</comment>
<keyword evidence="9" id="KW-1185">Reference proteome</keyword>
<evidence type="ECO:0000256" key="1">
    <source>
        <dbReference type="ARBA" id="ARBA00004651"/>
    </source>
</evidence>
<gene>
    <name evidence="8" type="ORF">CUD01_30900</name>
</gene>
<name>A0A4Y3KG41_CELUD</name>